<accession>A0A1B7LXV2</accession>
<dbReference type="STRING" id="1837282.A6F49_14555"/>
<keyword evidence="2" id="KW-1185">Reference proteome</keyword>
<dbReference type="InterPro" id="IPR014054">
    <property type="entry name" value="Phage_regulatory_Rha"/>
</dbReference>
<dbReference type="AlphaFoldDB" id="A0A1B7LXV2"/>
<proteinExistence type="predicted"/>
<evidence type="ECO:0000313" key="2">
    <source>
        <dbReference type="Proteomes" id="UP000078292"/>
    </source>
</evidence>
<dbReference type="Pfam" id="PF09669">
    <property type="entry name" value="Phage_pRha"/>
    <property type="match status" value="1"/>
</dbReference>
<dbReference type="EMBL" id="LXEY01000021">
    <property type="protein sequence ID" value="OAV59959.1"/>
    <property type="molecule type" value="Genomic_DNA"/>
</dbReference>
<organism evidence="1 2">
    <name type="scientific">Enteractinococcus helveticum</name>
    <dbReference type="NCBI Taxonomy" id="1837282"/>
    <lineage>
        <taxon>Bacteria</taxon>
        <taxon>Bacillati</taxon>
        <taxon>Actinomycetota</taxon>
        <taxon>Actinomycetes</taxon>
        <taxon>Micrococcales</taxon>
        <taxon>Micrococcaceae</taxon>
    </lineage>
</organism>
<evidence type="ECO:0000313" key="1">
    <source>
        <dbReference type="EMBL" id="OAV59959.1"/>
    </source>
</evidence>
<name>A0A1B7LXV2_9MICC</name>
<gene>
    <name evidence="1" type="ORF">A6F49_14555</name>
</gene>
<dbReference type="Proteomes" id="UP000078292">
    <property type="component" value="Unassembled WGS sequence"/>
</dbReference>
<comment type="caution">
    <text evidence="1">The sequence shown here is derived from an EMBL/GenBank/DDBJ whole genome shotgun (WGS) entry which is preliminary data.</text>
</comment>
<protein>
    <submittedName>
        <fullName evidence="1">Uncharacterized protein</fullName>
    </submittedName>
</protein>
<reference evidence="1 2" key="1">
    <citation type="submission" date="2016-04" db="EMBL/GenBank/DDBJ databases">
        <title>First whole genome shotgun sequence of the bacterium Enteractinococcus sp. strain UASWS1574.</title>
        <authorList>
            <person name="Crovadore J."/>
            <person name="Chablais R."/>
            <person name="Lefort F."/>
        </authorList>
    </citation>
    <scope>NUCLEOTIDE SEQUENCE [LARGE SCALE GENOMIC DNA]</scope>
    <source>
        <strain evidence="1 2">UASWS1574</strain>
    </source>
</reference>
<sequence>MILVSRLAQGLMNKETNMESRNLPTIEQTDTGLVVTSDVVAEGTGTEHENVLELLDRHKTDFQPFGAIAFQKRPSTEGNRTVRTAMLNELQSTVLMTYMPNSERVVRFRIALVQAFYQKTLKLTGHSQAPLFSEDFSNDALGLSIGAPVPEIPTSITGTRLDPRTIRNDRIAHAARDAKGRWVPITIRDFNKKQYAELAKAISYGTRRSFSKGDYQGVAGDGQLYIKHVKTNEPRA</sequence>